<feature type="signal peptide" evidence="2">
    <location>
        <begin position="1"/>
        <end position="25"/>
    </location>
</feature>
<evidence type="ECO:0000256" key="2">
    <source>
        <dbReference type="SAM" id="SignalP"/>
    </source>
</evidence>
<comment type="caution">
    <text evidence="3">The sequence shown here is derived from an EMBL/GenBank/DDBJ whole genome shotgun (WGS) entry which is preliminary data.</text>
</comment>
<sequence length="454" mass="49634">MRPYRLTVTAALVTGFLSSAQPASAQPALPAPWERGASLRLLLPPRSQAHAWQSESPTPEAPASEPPGDGSSSPVGTLLLSGVPLKLGASITLRYEYTETSDLTDQFRGDASANGLRYRLRLGAEFGAQSAPLRGGIRVSASQTPNPAVEFSPLGNAFRPQDIGFDQAWVTVRPFARRELLSFSFGKIPNPFWRGQVGTWRSEMVWDNDISPSGVALHVRPFDGPDFKLENVASYFQLNEIEDLRFIGKTGITSLIADQLTATTRWVTAAVAFYDYENLNAGLSASRTPANAFLLRPGLFMTNNHINYGPGAEGFVTDAFRMVNATAQFHFPLNAPSVGNPEVFLLADYIHNFEVPMDRDGIRVTAGVHMGDEQGRLQPLNLWMTYGSVDADAVLATFADSDLGTGSDYSGLQAGINYQLLRHLRAQFQFNHYDGSPLQENTVQRVFVDLLGDF</sequence>
<evidence type="ECO:0008006" key="5">
    <source>
        <dbReference type="Google" id="ProtNLM"/>
    </source>
</evidence>
<dbReference type="RefSeq" id="WP_171437812.1">
    <property type="nucleotide sequence ID" value="NZ_JABFJV010000280.1"/>
</dbReference>
<feature type="region of interest" description="Disordered" evidence="1">
    <location>
        <begin position="47"/>
        <end position="76"/>
    </location>
</feature>
<reference evidence="3 4" key="1">
    <citation type="submission" date="2020-05" db="EMBL/GenBank/DDBJ databases">
        <authorList>
            <person name="Whitworth D."/>
        </authorList>
    </citation>
    <scope>NUCLEOTIDE SEQUENCE [LARGE SCALE GENOMIC DNA]</scope>
    <source>
        <strain evidence="3 4">AB043B</strain>
    </source>
</reference>
<accession>A0A7Y4KQR8</accession>
<keyword evidence="2" id="KW-0732">Signal</keyword>
<evidence type="ECO:0000256" key="1">
    <source>
        <dbReference type="SAM" id="MobiDB-lite"/>
    </source>
</evidence>
<dbReference type="Proteomes" id="UP000563426">
    <property type="component" value="Unassembled WGS sequence"/>
</dbReference>
<organism evidence="3 4">
    <name type="scientific">Corallococcus exercitus</name>
    <dbReference type="NCBI Taxonomy" id="2316736"/>
    <lineage>
        <taxon>Bacteria</taxon>
        <taxon>Pseudomonadati</taxon>
        <taxon>Myxococcota</taxon>
        <taxon>Myxococcia</taxon>
        <taxon>Myxococcales</taxon>
        <taxon>Cystobacterineae</taxon>
        <taxon>Myxococcaceae</taxon>
        <taxon>Corallococcus</taxon>
    </lineage>
</organism>
<feature type="chain" id="PRO_5030744874" description="Porin" evidence="2">
    <location>
        <begin position="26"/>
        <end position="454"/>
    </location>
</feature>
<dbReference type="AlphaFoldDB" id="A0A7Y4KQR8"/>
<dbReference type="EMBL" id="JABFJV010000280">
    <property type="protein sequence ID" value="NOK38052.1"/>
    <property type="molecule type" value="Genomic_DNA"/>
</dbReference>
<evidence type="ECO:0000313" key="4">
    <source>
        <dbReference type="Proteomes" id="UP000563426"/>
    </source>
</evidence>
<dbReference type="Pfam" id="PF16930">
    <property type="entry name" value="Porin_5"/>
    <property type="match status" value="1"/>
</dbReference>
<keyword evidence="4" id="KW-1185">Reference proteome</keyword>
<gene>
    <name evidence="3" type="ORF">HMI49_33115</name>
</gene>
<proteinExistence type="predicted"/>
<protein>
    <recommendedName>
        <fullName evidence="5">Porin</fullName>
    </recommendedName>
</protein>
<dbReference type="InterPro" id="IPR032638">
    <property type="entry name" value="Porin_5"/>
</dbReference>
<evidence type="ECO:0000313" key="3">
    <source>
        <dbReference type="EMBL" id="NOK38052.1"/>
    </source>
</evidence>
<feature type="compositionally biased region" description="Low complexity" evidence="1">
    <location>
        <begin position="54"/>
        <end position="67"/>
    </location>
</feature>
<name>A0A7Y4KQR8_9BACT</name>